<evidence type="ECO:0000256" key="1">
    <source>
        <dbReference type="SAM" id="MobiDB-lite"/>
    </source>
</evidence>
<organism evidence="3 4">
    <name type="scientific">Halostagnicola kamekurae</name>
    <dbReference type="NCBI Taxonomy" id="619731"/>
    <lineage>
        <taxon>Archaea</taxon>
        <taxon>Methanobacteriati</taxon>
        <taxon>Methanobacteriota</taxon>
        <taxon>Stenosarchaea group</taxon>
        <taxon>Halobacteria</taxon>
        <taxon>Halobacteriales</taxon>
        <taxon>Natrialbaceae</taxon>
        <taxon>Halostagnicola</taxon>
    </lineage>
</organism>
<dbReference type="SUPFAM" id="SSF53474">
    <property type="entry name" value="alpha/beta-Hydrolases"/>
    <property type="match status" value="1"/>
</dbReference>
<accession>A0A1I6RU11</accession>
<dbReference type="EMBL" id="FOZS01000002">
    <property type="protein sequence ID" value="SFS68080.1"/>
    <property type="molecule type" value="Genomic_DNA"/>
</dbReference>
<evidence type="ECO:0000313" key="4">
    <source>
        <dbReference type="Proteomes" id="UP000199199"/>
    </source>
</evidence>
<gene>
    <name evidence="3" type="ORF">SAMN04488556_2108</name>
</gene>
<dbReference type="OrthoDB" id="7466at2157"/>
<dbReference type="PANTHER" id="PTHR43194">
    <property type="entry name" value="HYDROLASE ALPHA/BETA FOLD FAMILY"/>
    <property type="match status" value="1"/>
</dbReference>
<dbReference type="InterPro" id="IPR029058">
    <property type="entry name" value="AB_hydrolase_fold"/>
</dbReference>
<dbReference type="InterPro" id="IPR050228">
    <property type="entry name" value="Carboxylesterase_BioH"/>
</dbReference>
<feature type="domain" description="AB hydrolase-1" evidence="2">
    <location>
        <begin position="34"/>
        <end position="288"/>
    </location>
</feature>
<dbReference type="InterPro" id="IPR000073">
    <property type="entry name" value="AB_hydrolase_1"/>
</dbReference>
<evidence type="ECO:0000259" key="2">
    <source>
        <dbReference type="Pfam" id="PF12697"/>
    </source>
</evidence>
<dbReference type="PANTHER" id="PTHR43194:SF2">
    <property type="entry name" value="PEROXISOMAL MEMBRANE PROTEIN LPX1"/>
    <property type="match status" value="1"/>
</dbReference>
<dbReference type="Proteomes" id="UP000199199">
    <property type="component" value="Unassembled WGS sequence"/>
</dbReference>
<feature type="region of interest" description="Disordered" evidence="1">
    <location>
        <begin position="140"/>
        <end position="172"/>
    </location>
</feature>
<dbReference type="RefSeq" id="WP_092904360.1">
    <property type="nucleotide sequence ID" value="NZ_FOZS01000002.1"/>
</dbReference>
<keyword evidence="4" id="KW-1185">Reference proteome</keyword>
<feature type="compositionally biased region" description="Acidic residues" evidence="1">
    <location>
        <begin position="143"/>
        <end position="170"/>
    </location>
</feature>
<name>A0A1I6RU11_9EURY</name>
<evidence type="ECO:0000313" key="3">
    <source>
        <dbReference type="EMBL" id="SFS68080.1"/>
    </source>
</evidence>
<protein>
    <submittedName>
        <fullName evidence="3">Pimeloyl-ACP methyl ester carboxylesterase</fullName>
    </submittedName>
</protein>
<dbReference type="Gene3D" id="3.40.50.1820">
    <property type="entry name" value="alpha/beta hydrolase"/>
    <property type="match status" value="1"/>
</dbReference>
<sequence>MIDAPVPDGWIEDDLTAEDVRLHYYRSGGEGRPLVVSHGITADGRSRLPLFEPLAAEYDVIAYDARGHGRSSAPETGYNYDELAGDLLGVVDTLEISDESPILYGHSMGGTTVAVAAAKRPELPGGVVLEDPELLLGLADRQDGDEHDETDSDETGPGEPIEEPEGESNDDLLGPIVTRIRDELDPDSLLETDPELRALVKDDRGDLARLLADAYANVDPAVGGVFEADRRDPAEVFADIDAPTLILKADADDAARQHHREAAEHLSDGKLVHVEGAGHCVFRDRPDRALETLRAFLENR</sequence>
<dbReference type="AlphaFoldDB" id="A0A1I6RU11"/>
<dbReference type="Pfam" id="PF12697">
    <property type="entry name" value="Abhydrolase_6"/>
    <property type="match status" value="1"/>
</dbReference>
<reference evidence="4" key="1">
    <citation type="submission" date="2016-10" db="EMBL/GenBank/DDBJ databases">
        <authorList>
            <person name="Varghese N."/>
            <person name="Submissions S."/>
        </authorList>
    </citation>
    <scope>NUCLEOTIDE SEQUENCE [LARGE SCALE GENOMIC DNA]</scope>
    <source>
        <strain evidence="4">DSM 22427</strain>
    </source>
</reference>
<proteinExistence type="predicted"/>